<evidence type="ECO:0000259" key="1">
    <source>
        <dbReference type="PROSITE" id="PS50943"/>
    </source>
</evidence>
<dbReference type="Gene3D" id="1.10.260.40">
    <property type="entry name" value="lambda repressor-like DNA-binding domains"/>
    <property type="match status" value="1"/>
</dbReference>
<accession>A0ABS5DFN2</accession>
<proteinExistence type="predicted"/>
<dbReference type="EMBL" id="JAGPXE010000005">
    <property type="protein sequence ID" value="MBQ0925076.1"/>
    <property type="molecule type" value="Genomic_DNA"/>
</dbReference>
<dbReference type="Pfam" id="PF19054">
    <property type="entry name" value="DUF5753"/>
    <property type="match status" value="1"/>
</dbReference>
<reference evidence="2 3" key="1">
    <citation type="submission" date="2021-04" db="EMBL/GenBank/DDBJ databases">
        <title>Whole-genome sequencing of Saccharopolyspora endophytica KCTC 19397.</title>
        <authorList>
            <person name="Ay H."/>
            <person name="Saygin H."/>
            <person name="Sahin N."/>
        </authorList>
    </citation>
    <scope>NUCLEOTIDE SEQUENCE [LARGE SCALE GENOMIC DNA]</scope>
    <source>
        <strain evidence="2 3">KCTC 19397</strain>
    </source>
</reference>
<evidence type="ECO:0000313" key="3">
    <source>
        <dbReference type="Proteomes" id="UP000674084"/>
    </source>
</evidence>
<dbReference type="InterPro" id="IPR010982">
    <property type="entry name" value="Lambda_DNA-bd_dom_sf"/>
</dbReference>
<dbReference type="CDD" id="cd00093">
    <property type="entry name" value="HTH_XRE"/>
    <property type="match status" value="1"/>
</dbReference>
<name>A0ABS5DFN2_9PSEU</name>
<dbReference type="SUPFAM" id="SSF47413">
    <property type="entry name" value="lambda repressor-like DNA-binding domains"/>
    <property type="match status" value="1"/>
</dbReference>
<protein>
    <submittedName>
        <fullName evidence="2">Helix-turn-helix transcriptional regulator</fullName>
    </submittedName>
</protein>
<dbReference type="Proteomes" id="UP000674084">
    <property type="component" value="Unassembled WGS sequence"/>
</dbReference>
<organism evidence="2 3">
    <name type="scientific">Saccharopolyspora endophytica</name>
    <dbReference type="NCBI Taxonomy" id="543886"/>
    <lineage>
        <taxon>Bacteria</taxon>
        <taxon>Bacillati</taxon>
        <taxon>Actinomycetota</taxon>
        <taxon>Actinomycetes</taxon>
        <taxon>Pseudonocardiales</taxon>
        <taxon>Pseudonocardiaceae</taxon>
        <taxon>Saccharopolyspora</taxon>
    </lineage>
</organism>
<dbReference type="InterPro" id="IPR001387">
    <property type="entry name" value="Cro/C1-type_HTH"/>
</dbReference>
<dbReference type="Pfam" id="PF13560">
    <property type="entry name" value="HTH_31"/>
    <property type="match status" value="1"/>
</dbReference>
<dbReference type="PROSITE" id="PS50943">
    <property type="entry name" value="HTH_CROC1"/>
    <property type="match status" value="1"/>
</dbReference>
<evidence type="ECO:0000313" key="2">
    <source>
        <dbReference type="EMBL" id="MBQ0925076.1"/>
    </source>
</evidence>
<sequence length="286" mass="32046">MAPISATVAMWAIGLRLRERREERGFRSADAAKQTGVAAAYLSDIENGKKNLSEGRLNELIELYEIDAEEADELRDLREQATRRGWWTKYSALFSDELLRFFGFEHGAESLRTYDSDLVAGPLQTASYARAIIEAGAPNLRLAEVDRRVQCRLTRAQRLIGDDPLQITTVMSEAAIRQQVGGPEVHREQLRHLATLMEQQPETIDIRVVPFEATGHPAMGGSGFFLMTFPSGRLPTILWQETVTSTQLITDPLMTREYALAHSDAMRNALSRDDSFKLITKGFTCG</sequence>
<dbReference type="RefSeq" id="WP_210970458.1">
    <property type="nucleotide sequence ID" value="NZ_JAGPXE010000005.1"/>
</dbReference>
<dbReference type="SMART" id="SM00530">
    <property type="entry name" value="HTH_XRE"/>
    <property type="match status" value="1"/>
</dbReference>
<keyword evidence="3" id="KW-1185">Reference proteome</keyword>
<gene>
    <name evidence="2" type="ORF">KBO27_14070</name>
</gene>
<comment type="caution">
    <text evidence="2">The sequence shown here is derived from an EMBL/GenBank/DDBJ whole genome shotgun (WGS) entry which is preliminary data.</text>
</comment>
<feature type="domain" description="HTH cro/C1-type" evidence="1">
    <location>
        <begin position="17"/>
        <end position="71"/>
    </location>
</feature>
<dbReference type="InterPro" id="IPR043917">
    <property type="entry name" value="DUF5753"/>
</dbReference>